<reference evidence="2 3" key="1">
    <citation type="submission" date="2023-11" db="EMBL/GenBank/DDBJ databases">
        <title>An acidophilic fungus is an integral part of prey digestion in a carnivorous sundew plant.</title>
        <authorList>
            <person name="Tsai I.J."/>
        </authorList>
    </citation>
    <scope>NUCLEOTIDE SEQUENCE [LARGE SCALE GENOMIC DNA]</scope>
    <source>
        <strain evidence="2">169a</strain>
    </source>
</reference>
<accession>A0AAQ3MCV2</accession>
<dbReference type="Proteomes" id="UP001303373">
    <property type="component" value="Chromosome 14"/>
</dbReference>
<protein>
    <recommendedName>
        <fullName evidence="4">BZIP domain-containing protein</fullName>
    </recommendedName>
</protein>
<evidence type="ECO:0000256" key="1">
    <source>
        <dbReference type="SAM" id="MobiDB-lite"/>
    </source>
</evidence>
<feature type="compositionally biased region" description="Basic and acidic residues" evidence="1">
    <location>
        <begin position="17"/>
        <end position="29"/>
    </location>
</feature>
<dbReference type="PANTHER" id="PTHR37012:SF7">
    <property type="entry name" value="B-ZIP TRANSCRIPTION FACTOR (EUROFUNG)-RELATED"/>
    <property type="match status" value="1"/>
</dbReference>
<sequence>MLPKEHVWSSGRVLTKAQRERKRELDRQRTRQRRQQTASHIEALEQKVRGLETVKSDGENFESYTSPNAIHSLPALCPATITTSSTIHVETAGGSTDPLKGDECQKIFTQVLGAAGAQAASRVCIDHALNQDALIRGVLYGWDDVAVNGDFFCPLWRIISLLDSRIFRFSATMTRFSCLYMTHQLLLCLAGATPVNNLPAWFRPRPSQKAIPHALAVDVLPWPGLRERAIFNPQLTAPNKFWNDIIYLFRFWWPQPAADAVVIDLTTKLLAFTGRYHNSVRDIHMWRVDKDFFASFPETVDDLIPGAPLEWPLCLPGYSDSAIATVALPLPLPPAGDSKVLTREENSATQAMTDEMTAELNDWT</sequence>
<proteinExistence type="predicted"/>
<keyword evidence="3" id="KW-1185">Reference proteome</keyword>
<evidence type="ECO:0000313" key="2">
    <source>
        <dbReference type="EMBL" id="WPH05048.1"/>
    </source>
</evidence>
<dbReference type="PANTHER" id="PTHR37012">
    <property type="entry name" value="B-ZIP TRANSCRIPTION FACTOR (EUROFUNG)-RELATED"/>
    <property type="match status" value="1"/>
</dbReference>
<dbReference type="EMBL" id="CP138593">
    <property type="protein sequence ID" value="WPH05048.1"/>
    <property type="molecule type" value="Genomic_DNA"/>
</dbReference>
<gene>
    <name evidence="2" type="ORF">R9X50_00794700</name>
</gene>
<dbReference type="InterPro" id="IPR021833">
    <property type="entry name" value="DUF3425"/>
</dbReference>
<evidence type="ECO:0000313" key="3">
    <source>
        <dbReference type="Proteomes" id="UP001303373"/>
    </source>
</evidence>
<feature type="region of interest" description="Disordered" evidence="1">
    <location>
        <begin position="1"/>
        <end position="38"/>
    </location>
</feature>
<feature type="region of interest" description="Disordered" evidence="1">
    <location>
        <begin position="344"/>
        <end position="364"/>
    </location>
</feature>
<dbReference type="Pfam" id="PF11905">
    <property type="entry name" value="DUF3425"/>
    <property type="match status" value="1"/>
</dbReference>
<organism evidence="2 3">
    <name type="scientific">Acrodontium crateriforme</name>
    <dbReference type="NCBI Taxonomy" id="150365"/>
    <lineage>
        <taxon>Eukaryota</taxon>
        <taxon>Fungi</taxon>
        <taxon>Dikarya</taxon>
        <taxon>Ascomycota</taxon>
        <taxon>Pezizomycotina</taxon>
        <taxon>Dothideomycetes</taxon>
        <taxon>Dothideomycetidae</taxon>
        <taxon>Mycosphaerellales</taxon>
        <taxon>Teratosphaeriaceae</taxon>
        <taxon>Acrodontium</taxon>
    </lineage>
</organism>
<evidence type="ECO:0008006" key="4">
    <source>
        <dbReference type="Google" id="ProtNLM"/>
    </source>
</evidence>
<dbReference type="AlphaFoldDB" id="A0AAQ3MCV2"/>
<name>A0AAQ3MCV2_9PEZI</name>